<feature type="transmembrane region" description="Helical" evidence="6">
    <location>
        <begin position="133"/>
        <end position="152"/>
    </location>
</feature>
<dbReference type="GO" id="GO:0050071">
    <property type="term" value="F:phosphatidylglycerol lysyltransferase activity"/>
    <property type="evidence" value="ECO:0007669"/>
    <property type="project" value="UniProtKB-EC"/>
</dbReference>
<evidence type="ECO:0000256" key="1">
    <source>
        <dbReference type="ARBA" id="ARBA00004651"/>
    </source>
</evidence>
<dbReference type="GO" id="GO:0046677">
    <property type="term" value="P:response to antibiotic"/>
    <property type="evidence" value="ECO:0007669"/>
    <property type="project" value="UniProtKB-KW"/>
</dbReference>
<keyword evidence="5 6" id="KW-0472">Membrane</keyword>
<feature type="transmembrane region" description="Helical" evidence="6">
    <location>
        <begin position="270"/>
        <end position="294"/>
    </location>
</feature>
<name>A0A4S2DNM9_9CLOT</name>
<evidence type="ECO:0000313" key="7">
    <source>
        <dbReference type="EMBL" id="TGY44008.1"/>
    </source>
</evidence>
<dbReference type="OrthoDB" id="145485at2"/>
<feature type="transmembrane region" description="Helical" evidence="6">
    <location>
        <begin position="158"/>
        <end position="179"/>
    </location>
</feature>
<protein>
    <recommendedName>
        <fullName evidence="6">Phosphatidylglycerol lysyltransferase</fullName>
        <ecNumber evidence="6">2.3.2.3</ecNumber>
    </recommendedName>
    <alternativeName>
        <fullName evidence="6">Lysylphosphatidylglycerol synthase</fullName>
    </alternativeName>
</protein>
<dbReference type="Proteomes" id="UP000306888">
    <property type="component" value="Unassembled WGS sequence"/>
</dbReference>
<dbReference type="Pfam" id="PF03706">
    <property type="entry name" value="LPG_synthase_TM"/>
    <property type="match status" value="1"/>
</dbReference>
<dbReference type="RefSeq" id="WP_136004931.1">
    <property type="nucleotide sequence ID" value="NZ_SRYR01000001.1"/>
</dbReference>
<keyword evidence="6" id="KW-0046">Antibiotic resistance</keyword>
<evidence type="ECO:0000256" key="2">
    <source>
        <dbReference type="ARBA" id="ARBA00022475"/>
    </source>
</evidence>
<feature type="transmembrane region" description="Helical" evidence="6">
    <location>
        <begin position="232"/>
        <end position="258"/>
    </location>
</feature>
<dbReference type="AlphaFoldDB" id="A0A4S2DNM9"/>
<feature type="transmembrane region" description="Helical" evidence="6">
    <location>
        <begin position="200"/>
        <end position="220"/>
    </location>
</feature>
<comment type="catalytic activity">
    <reaction evidence="6">
        <text>L-lysyl-tRNA(Lys) + a 1,2-diacyl-sn-glycero-3-phospho-(1'-sn-glycerol) = a 1,2-diacyl-sn-glycero-3-phospho-1'-(3'-O-L-lysyl)-sn-glycerol + tRNA(Lys)</text>
        <dbReference type="Rhea" id="RHEA:10668"/>
        <dbReference type="Rhea" id="RHEA-COMP:9696"/>
        <dbReference type="Rhea" id="RHEA-COMP:9697"/>
        <dbReference type="ChEBI" id="CHEBI:64716"/>
        <dbReference type="ChEBI" id="CHEBI:75792"/>
        <dbReference type="ChEBI" id="CHEBI:78442"/>
        <dbReference type="ChEBI" id="CHEBI:78529"/>
        <dbReference type="EC" id="2.3.2.3"/>
    </reaction>
</comment>
<dbReference type="PANTHER" id="PTHR39087:SF2">
    <property type="entry name" value="UPF0104 MEMBRANE PROTEIN MJ1595"/>
    <property type="match status" value="1"/>
</dbReference>
<feature type="transmembrane region" description="Helical" evidence="6">
    <location>
        <begin position="90"/>
        <end position="112"/>
    </location>
</feature>
<evidence type="ECO:0000256" key="4">
    <source>
        <dbReference type="ARBA" id="ARBA00022989"/>
    </source>
</evidence>
<reference evidence="7 8" key="1">
    <citation type="submission" date="2019-04" db="EMBL/GenBank/DDBJ databases">
        <title>Microbes associate with the intestines of laboratory mice.</title>
        <authorList>
            <person name="Navarre W."/>
            <person name="Wong E."/>
            <person name="Huang K."/>
            <person name="Tropini C."/>
            <person name="Ng K."/>
            <person name="Yu B."/>
        </authorList>
    </citation>
    <scope>NUCLEOTIDE SEQUENCE [LARGE SCALE GENOMIC DNA]</scope>
    <source>
        <strain evidence="7 8">NM50_B9-20</strain>
    </source>
</reference>
<keyword evidence="8" id="KW-1185">Reference proteome</keyword>
<evidence type="ECO:0000256" key="6">
    <source>
        <dbReference type="RuleBase" id="RU363042"/>
    </source>
</evidence>
<keyword evidence="6" id="KW-0808">Transferase</keyword>
<comment type="similarity">
    <text evidence="6">Belongs to the LPG synthase family.</text>
</comment>
<evidence type="ECO:0000313" key="8">
    <source>
        <dbReference type="Proteomes" id="UP000306888"/>
    </source>
</evidence>
<evidence type="ECO:0000256" key="5">
    <source>
        <dbReference type="ARBA" id="ARBA00023136"/>
    </source>
</evidence>
<dbReference type="EMBL" id="SRYR01000001">
    <property type="protein sequence ID" value="TGY44008.1"/>
    <property type="molecule type" value="Genomic_DNA"/>
</dbReference>
<organism evidence="7 8">
    <name type="scientific">Clostridium sartagoforme</name>
    <dbReference type="NCBI Taxonomy" id="84031"/>
    <lineage>
        <taxon>Bacteria</taxon>
        <taxon>Bacillati</taxon>
        <taxon>Bacillota</taxon>
        <taxon>Clostridia</taxon>
        <taxon>Eubacteriales</taxon>
        <taxon>Clostridiaceae</taxon>
        <taxon>Clostridium</taxon>
    </lineage>
</organism>
<keyword evidence="2" id="KW-1003">Cell membrane</keyword>
<feature type="transmembrane region" description="Helical" evidence="6">
    <location>
        <begin position="12"/>
        <end position="29"/>
    </location>
</feature>
<keyword evidence="4 6" id="KW-1133">Transmembrane helix</keyword>
<keyword evidence="6" id="KW-0443">Lipid metabolism</keyword>
<accession>A0A4S2DNM9</accession>
<dbReference type="EC" id="2.3.2.3" evidence="6"/>
<keyword evidence="3 6" id="KW-0812">Transmembrane</keyword>
<dbReference type="PANTHER" id="PTHR39087">
    <property type="entry name" value="UPF0104 MEMBRANE PROTEIN MJ1595"/>
    <property type="match status" value="1"/>
</dbReference>
<gene>
    <name evidence="6" type="primary">mprF</name>
    <name evidence="7" type="ORF">E5347_04095</name>
</gene>
<dbReference type="InterPro" id="IPR022791">
    <property type="entry name" value="L-PG_synthase/AglD"/>
</dbReference>
<comment type="caution">
    <text evidence="7">The sequence shown here is derived from an EMBL/GenBank/DDBJ whole genome shotgun (WGS) entry which is preliminary data.</text>
</comment>
<dbReference type="GO" id="GO:0005886">
    <property type="term" value="C:plasma membrane"/>
    <property type="evidence" value="ECO:0007669"/>
    <property type="project" value="UniProtKB-SubCell"/>
</dbReference>
<comment type="subcellular location">
    <subcellularLocation>
        <location evidence="1 6">Cell membrane</location>
        <topology evidence="1 6">Multi-pass membrane protein</topology>
    </subcellularLocation>
</comment>
<sequence length="335" mass="38157">MLIKVEEKHKSILKILFIFIVSLILVLQFRKLFHDFDLKIFYGYREKLTILTLSYITILGIFAYLPLSLYDFVIKETCEIKLDNKKLYKSSWIASSISSIIGFGGTAAIALKSYLYSPYIKDKTTLVKEVSKVVLLNFTGFSTLCLLYSIFYSRNINFYNPVNIGILLAGLYTPILLIYNLIKLKKNREKNYFKTIKIMLLSIIEWTTMAFLLFSILRVLGAEITLTKVFPIYVVSTAIGIVSMMPGGLGGFDLSFIIGLTNLGINKEEVLLALLLYRISYYIVPLTVGIFLIINEVKIKVNKGYIEAIAFCFKKAGSRINLIIKGIISKKERQN</sequence>
<dbReference type="GO" id="GO:0006629">
    <property type="term" value="P:lipid metabolic process"/>
    <property type="evidence" value="ECO:0007669"/>
    <property type="project" value="UniProtKB-KW"/>
</dbReference>
<feature type="transmembrane region" description="Helical" evidence="6">
    <location>
        <begin position="50"/>
        <end position="70"/>
    </location>
</feature>
<proteinExistence type="inferred from homology"/>
<evidence type="ECO:0000256" key="3">
    <source>
        <dbReference type="ARBA" id="ARBA00022692"/>
    </source>
</evidence>
<comment type="function">
    <text evidence="6">Catalyzes the transfer of a lysyl group from L-lysyl-tRNA(Lys) to membrane-bound phosphatidylglycerol (PG), which produces lysylphosphatidylglycerol (LPG), a major component of the bacterial membrane with a positive net charge. LPG synthesis contributes to bacterial virulence as it is involved in the resistance mechanism against cationic antimicrobial peptides (CAMP) produces by the host's immune system (defensins, cathelicidins) and by the competing microorganisms.</text>
</comment>